<dbReference type="PANTHER" id="PTHR32063:SF64">
    <property type="entry name" value="ACRB_ACRD_ACRF FAMILY PROTEIN"/>
    <property type="match status" value="1"/>
</dbReference>
<dbReference type="SUPFAM" id="SSF82866">
    <property type="entry name" value="Multidrug efflux transporter AcrB transmembrane domain"/>
    <property type="match status" value="2"/>
</dbReference>
<protein>
    <submittedName>
        <fullName evidence="2">AcrB/AcrD/AcrF family protein</fullName>
    </submittedName>
</protein>
<accession>A0A330GZK9</accession>
<feature type="transmembrane region" description="Helical" evidence="1">
    <location>
        <begin position="363"/>
        <end position="384"/>
    </location>
</feature>
<dbReference type="Pfam" id="PF00873">
    <property type="entry name" value="ACR_tran"/>
    <property type="match status" value="1"/>
</dbReference>
<feature type="transmembrane region" description="Helical" evidence="1">
    <location>
        <begin position="956"/>
        <end position="975"/>
    </location>
</feature>
<name>A0A330GZK9_9HYPH</name>
<feature type="transmembrane region" description="Helical" evidence="1">
    <location>
        <begin position="461"/>
        <end position="492"/>
    </location>
</feature>
<dbReference type="OrthoDB" id="9798415at2"/>
<dbReference type="PRINTS" id="PR00702">
    <property type="entry name" value="ACRIFLAVINRP"/>
</dbReference>
<evidence type="ECO:0000313" key="3">
    <source>
        <dbReference type="Proteomes" id="UP000251956"/>
    </source>
</evidence>
<dbReference type="Proteomes" id="UP000251956">
    <property type="component" value="Unassembled WGS sequence"/>
</dbReference>
<comment type="caution">
    <text evidence="2">The sequence shown here is derived from an EMBL/GenBank/DDBJ whole genome shotgun (WGS) entry which is preliminary data.</text>
</comment>
<feature type="transmembrane region" description="Helical" evidence="1">
    <location>
        <begin position="16"/>
        <end position="35"/>
    </location>
</feature>
<reference evidence="2 3" key="1">
    <citation type="submission" date="2018-07" db="EMBL/GenBank/DDBJ databases">
        <title>Diversity of Mesorhizobium strains in Brazil.</title>
        <authorList>
            <person name="Helene L.C.F."/>
            <person name="Dall'Agnol R."/>
            <person name="Delamuta J.R.M."/>
            <person name="Hungria M."/>
        </authorList>
    </citation>
    <scope>NUCLEOTIDE SEQUENCE [LARGE SCALE GENOMIC DNA]</scope>
    <source>
        <strain evidence="2 3">CNPSo 3140</strain>
    </source>
</reference>
<dbReference type="Gene3D" id="3.30.70.1430">
    <property type="entry name" value="Multidrug efflux transporter AcrB pore domain"/>
    <property type="match status" value="2"/>
</dbReference>
<dbReference type="InterPro" id="IPR027463">
    <property type="entry name" value="AcrB_DN_DC_subdom"/>
</dbReference>
<dbReference type="InterPro" id="IPR001036">
    <property type="entry name" value="Acrflvin-R"/>
</dbReference>
<dbReference type="SUPFAM" id="SSF82693">
    <property type="entry name" value="Multidrug efflux transporter AcrB pore domain, PN1, PN2, PC1 and PC2 subdomains"/>
    <property type="match status" value="3"/>
</dbReference>
<dbReference type="SUPFAM" id="SSF82714">
    <property type="entry name" value="Multidrug efflux transporter AcrB TolC docking domain, DN and DC subdomains"/>
    <property type="match status" value="2"/>
</dbReference>
<dbReference type="RefSeq" id="WP_112126114.1">
    <property type="nucleotide sequence ID" value="NZ_QMBQ01000001.1"/>
</dbReference>
<dbReference type="GO" id="GO:0042910">
    <property type="term" value="F:xenobiotic transmembrane transporter activity"/>
    <property type="evidence" value="ECO:0007669"/>
    <property type="project" value="TreeGrafter"/>
</dbReference>
<sequence>MSRFNLSAWALAHRSVIYYLMLAVIVLGLGAYLQLGRNEDPTFTIKTMVVQARWPGATLDETLNQVTERLERKLQETPHLDYLKSYTKAGESTVFVYLKGSTPPRVVADTWYQVRKKVEDIRLTLPQGVIGPVADDEFGDTYGIIYGFTADGYSNRELRDYVESVRSRLLQVPDVAKVNLIGAQPERIYIEFSPQKLAGYGLTAEALTTALQAQNVVVPSGEIVTDQEGIKLQVSGALKSEKDILAVNFAVGDRIIRLADIAQVRREDANPPDPIFRINGKPGLGLGISMRDGGDVLALGRNVEETIKELRKDLPVGIEPTMIANQPETVSHAIGDFMEALWEAIAIVLVVSVLSLGFRAGSVVAISIPLVLAIVFAAMLALGIDLQRISLGALIIALGLLVDDAMITIETMVSRLERGDDKPTAAIFAYASTAMPRLAGTLVTVAGFVPVGFARSDAGEYTFSLFAVVALSLLASWVVSGLFAPVVGVALLGKPKHSHSEALSAPMRLFKHALLAAMRAKWITILVTAGLFAAALAGARLIPQQFFPSSDRPELLVDLKLQDNASILATNEVVQQFDEIVAADPDVEHFSTYVGQGAIRFYLPLDVALPNPFFAQSVIVTKGLKEREQVRARLEKALATRFPQVVARVNPLELGPPVGWPVKYRVDGPDPAQVRSIALQVADALGKTAGLRNVNFDWVEPSRVMRVRVDQDQARQLGLSSAVVATALNAIVSGTTMTQVRDDIYLVDVVARAEQTQRTSLESLRSLQIPLPGGRVVPLRQIATFDYSQEYPIVWRRDRVPTLTVQADVVTGVLPATAVKAFEPQLGKLVAALPSGYHISTGGSVEESGKAQASVMAVLPAMGFLVLTILMFQLQSFQRMFLVLSVAPLGIIGVVAALLLAQAPMGFVAILGVLALTGMIARNSVILIDQIETERKTGAHPWDAVVTAAIHRTRPILLTAAAATLGMVPIAPTVFWGPMAFAIIGGLAVATVLTLIFLPALYVAWFRISEPGEAESCTEPAHTGILALQA</sequence>
<dbReference type="Gene3D" id="3.30.70.1320">
    <property type="entry name" value="Multidrug efflux transporter AcrB pore domain like"/>
    <property type="match status" value="1"/>
</dbReference>
<feature type="transmembrane region" description="Helical" evidence="1">
    <location>
        <begin position="981"/>
        <end position="1005"/>
    </location>
</feature>
<feature type="transmembrane region" description="Helical" evidence="1">
    <location>
        <begin position="881"/>
        <end position="901"/>
    </location>
</feature>
<dbReference type="Gene3D" id="3.30.70.1440">
    <property type="entry name" value="Multidrug efflux transporter AcrB pore domain"/>
    <property type="match status" value="1"/>
</dbReference>
<feature type="transmembrane region" description="Helical" evidence="1">
    <location>
        <begin position="907"/>
        <end position="928"/>
    </location>
</feature>
<keyword evidence="1" id="KW-1133">Transmembrane helix</keyword>
<evidence type="ECO:0000313" key="2">
    <source>
        <dbReference type="EMBL" id="RAZ80580.1"/>
    </source>
</evidence>
<feature type="transmembrane region" description="Helical" evidence="1">
    <location>
        <begin position="390"/>
        <end position="413"/>
    </location>
</feature>
<organism evidence="2 3">
    <name type="scientific">Mesorhizobium atlanticum</name>
    <dbReference type="NCBI Taxonomy" id="2233532"/>
    <lineage>
        <taxon>Bacteria</taxon>
        <taxon>Pseudomonadati</taxon>
        <taxon>Pseudomonadota</taxon>
        <taxon>Alphaproteobacteria</taxon>
        <taxon>Hyphomicrobiales</taxon>
        <taxon>Phyllobacteriaceae</taxon>
        <taxon>Mesorhizobium</taxon>
    </lineage>
</organism>
<feature type="transmembrane region" description="Helical" evidence="1">
    <location>
        <begin position="340"/>
        <end position="358"/>
    </location>
</feature>
<feature type="transmembrane region" description="Helical" evidence="1">
    <location>
        <begin position="513"/>
        <end position="539"/>
    </location>
</feature>
<dbReference type="EMBL" id="QMBQ01000001">
    <property type="protein sequence ID" value="RAZ80580.1"/>
    <property type="molecule type" value="Genomic_DNA"/>
</dbReference>
<keyword evidence="1" id="KW-0812">Transmembrane</keyword>
<evidence type="ECO:0000256" key="1">
    <source>
        <dbReference type="SAM" id="Phobius"/>
    </source>
</evidence>
<keyword evidence="1" id="KW-0472">Membrane</keyword>
<feature type="transmembrane region" description="Helical" evidence="1">
    <location>
        <begin position="853"/>
        <end position="874"/>
    </location>
</feature>
<dbReference type="GO" id="GO:0005886">
    <property type="term" value="C:plasma membrane"/>
    <property type="evidence" value="ECO:0007669"/>
    <property type="project" value="TreeGrafter"/>
</dbReference>
<dbReference type="PANTHER" id="PTHR32063">
    <property type="match status" value="1"/>
</dbReference>
<dbReference type="AlphaFoldDB" id="A0A330GZK9"/>
<dbReference type="Gene3D" id="3.30.2090.10">
    <property type="entry name" value="Multidrug efflux transporter AcrB TolC docking domain, DN and DC subdomains"/>
    <property type="match status" value="2"/>
</dbReference>
<gene>
    <name evidence="2" type="ORF">DPM35_04700</name>
</gene>
<keyword evidence="3" id="KW-1185">Reference proteome</keyword>
<proteinExistence type="predicted"/>
<feature type="transmembrane region" description="Helical" evidence="1">
    <location>
        <begin position="425"/>
        <end position="449"/>
    </location>
</feature>
<dbReference type="Gene3D" id="1.20.1640.10">
    <property type="entry name" value="Multidrug efflux transporter AcrB transmembrane domain"/>
    <property type="match status" value="2"/>
</dbReference>